<dbReference type="PANTHER" id="PTHR43157:SF31">
    <property type="entry name" value="PHOSPHATIDYLINOSITOL-GLYCAN BIOSYNTHESIS CLASS F PROTEIN"/>
    <property type="match status" value="1"/>
</dbReference>
<gene>
    <name evidence="3" type="ORF">EEDITHA_LOCUS21799</name>
</gene>
<evidence type="ECO:0000313" key="3">
    <source>
        <dbReference type="EMBL" id="CAH2107804.1"/>
    </source>
</evidence>
<dbReference type="InterPro" id="IPR002347">
    <property type="entry name" value="SDR_fam"/>
</dbReference>
<organism evidence="3 4">
    <name type="scientific">Euphydryas editha</name>
    <name type="common">Edith's checkerspot</name>
    <dbReference type="NCBI Taxonomy" id="104508"/>
    <lineage>
        <taxon>Eukaryota</taxon>
        <taxon>Metazoa</taxon>
        <taxon>Ecdysozoa</taxon>
        <taxon>Arthropoda</taxon>
        <taxon>Hexapoda</taxon>
        <taxon>Insecta</taxon>
        <taxon>Pterygota</taxon>
        <taxon>Neoptera</taxon>
        <taxon>Endopterygota</taxon>
        <taxon>Lepidoptera</taxon>
        <taxon>Glossata</taxon>
        <taxon>Ditrysia</taxon>
        <taxon>Papilionoidea</taxon>
        <taxon>Nymphalidae</taxon>
        <taxon>Nymphalinae</taxon>
        <taxon>Euphydryas</taxon>
    </lineage>
</organism>
<evidence type="ECO:0000313" key="4">
    <source>
        <dbReference type="Proteomes" id="UP001153954"/>
    </source>
</evidence>
<dbReference type="InterPro" id="IPR036291">
    <property type="entry name" value="NAD(P)-bd_dom_sf"/>
</dbReference>
<protein>
    <recommendedName>
        <fullName evidence="5">Retinol dehydrogenase 11</fullName>
    </recommendedName>
</protein>
<reference evidence="3" key="1">
    <citation type="submission" date="2022-03" db="EMBL/GenBank/DDBJ databases">
        <authorList>
            <person name="Tunstrom K."/>
        </authorList>
    </citation>
    <scope>NUCLEOTIDE SEQUENCE</scope>
</reference>
<proteinExistence type="inferred from homology"/>
<comment type="caution">
    <text evidence="3">The sequence shown here is derived from an EMBL/GenBank/DDBJ whole genome shotgun (WGS) entry which is preliminary data.</text>
</comment>
<keyword evidence="1" id="KW-0560">Oxidoreductase</keyword>
<dbReference type="Gene3D" id="3.40.50.720">
    <property type="entry name" value="NAD(P)-binding Rossmann-like Domain"/>
    <property type="match status" value="1"/>
</dbReference>
<evidence type="ECO:0008006" key="5">
    <source>
        <dbReference type="Google" id="ProtNLM"/>
    </source>
</evidence>
<comment type="similarity">
    <text evidence="2">Belongs to the short-chain dehydrogenases/reductases (SDR) family.</text>
</comment>
<name>A0AAU9V8L0_EUPED</name>
<dbReference type="GO" id="GO:0016491">
    <property type="term" value="F:oxidoreductase activity"/>
    <property type="evidence" value="ECO:0007669"/>
    <property type="project" value="UniProtKB-KW"/>
</dbReference>
<dbReference type="AlphaFoldDB" id="A0AAU9V8L0"/>
<dbReference type="PRINTS" id="PR00081">
    <property type="entry name" value="GDHRDH"/>
</dbReference>
<dbReference type="EMBL" id="CAKOGL010000030">
    <property type="protein sequence ID" value="CAH2107804.1"/>
    <property type="molecule type" value="Genomic_DNA"/>
</dbReference>
<evidence type="ECO:0000256" key="2">
    <source>
        <dbReference type="RuleBase" id="RU000363"/>
    </source>
</evidence>
<dbReference type="Pfam" id="PF00106">
    <property type="entry name" value="adh_short"/>
    <property type="match status" value="1"/>
</dbReference>
<dbReference type="PRINTS" id="PR00080">
    <property type="entry name" value="SDRFAMILY"/>
</dbReference>
<accession>A0AAU9V8L0</accession>
<dbReference type="PANTHER" id="PTHR43157">
    <property type="entry name" value="PHOSPHATIDYLINOSITOL-GLYCAN BIOSYNTHESIS CLASS F PROTEIN-RELATED"/>
    <property type="match status" value="1"/>
</dbReference>
<evidence type="ECO:0000256" key="1">
    <source>
        <dbReference type="ARBA" id="ARBA00023002"/>
    </source>
</evidence>
<dbReference type="SUPFAM" id="SSF51735">
    <property type="entry name" value="NAD(P)-binding Rossmann-fold domains"/>
    <property type="match status" value="1"/>
</dbReference>
<sequence>MIVLYFIIAVVMTAMVIGLYQKNTNIICKSKKRLDGKTAIVTGGTSGMGLRIATDFADRGARVIVACPFVDEGTRGRKFIVDKTGNEEVIFKLLDLGSTASTRKFAADIIKTEKRLDILINNAGVGAVEEFTTKDGLNFTMQVNYFGQFLLTLLLLPLLRKTGSSLEPSRIVNTSSVLHKIGSVNFEKINCSNYWYPIQLYANSKLCLVLFTRELAKKLQNLNRNNVVVNAVDPGAVGTTIFSSSTKYFGSFLTFLFAVLFKTPWEGAQTAIHVALDKKAGLVSGELFKNCRLSQAKQTAYDEELAHKLWEESKKVIGLYEEEYEQCFQVLK</sequence>
<dbReference type="Proteomes" id="UP001153954">
    <property type="component" value="Unassembled WGS sequence"/>
</dbReference>
<keyword evidence="4" id="KW-1185">Reference proteome</keyword>